<dbReference type="GO" id="GO:0046872">
    <property type="term" value="F:metal ion binding"/>
    <property type="evidence" value="ECO:0007669"/>
    <property type="project" value="UniProtKB-KW"/>
</dbReference>
<reference evidence="7" key="2">
    <citation type="journal article" date="2023" name="Microbiol Resour">
        <title>Decontamination and Annotation of the Draft Genome Sequence of the Oomycete Lagenidium giganteum ARSEF 373.</title>
        <authorList>
            <person name="Morgan W.R."/>
            <person name="Tartar A."/>
        </authorList>
    </citation>
    <scope>NUCLEOTIDE SEQUENCE</scope>
    <source>
        <strain evidence="7">ARSEF 373</strain>
    </source>
</reference>
<dbReference type="InterPro" id="IPR016137">
    <property type="entry name" value="RGS"/>
</dbReference>
<evidence type="ECO:0000256" key="1">
    <source>
        <dbReference type="ARBA" id="ARBA00022723"/>
    </source>
</evidence>
<evidence type="ECO:0000313" key="7">
    <source>
        <dbReference type="EMBL" id="DAZ93025.1"/>
    </source>
</evidence>
<dbReference type="AlphaFoldDB" id="A0AAV2YG44"/>
<dbReference type="PANTHER" id="PTHR23180:SF160">
    <property type="entry name" value="ADP-RIBOSYLATION FACTOR GTPASE-ACTIVATING PROTEIN EFFECTOR PROTEIN 1"/>
    <property type="match status" value="1"/>
</dbReference>
<feature type="domain" description="RGS" evidence="5">
    <location>
        <begin position="319"/>
        <end position="459"/>
    </location>
</feature>
<evidence type="ECO:0000256" key="3">
    <source>
        <dbReference type="SAM" id="MobiDB-lite"/>
    </source>
</evidence>
<keyword evidence="2" id="KW-0862">Zinc</keyword>
<gene>
    <name evidence="8" type="ORF">N0F65_007856</name>
    <name evidence="7" type="ORF">N0F65_012983</name>
</gene>
<dbReference type="SUPFAM" id="SSF48097">
    <property type="entry name" value="Regulator of G-protein signaling, RGS"/>
    <property type="match status" value="1"/>
</dbReference>
<feature type="domain" description="Ras-associating" evidence="6">
    <location>
        <begin position="38"/>
        <end position="93"/>
    </location>
</feature>
<protein>
    <submittedName>
        <fullName evidence="7">Uncharacterized protein</fullName>
    </submittedName>
</protein>
<dbReference type="InterPro" id="IPR000159">
    <property type="entry name" value="RA_dom"/>
</dbReference>
<dbReference type="Gene3D" id="2.30.29.30">
    <property type="entry name" value="Pleckstrin-homology domain (PH domain)/Phosphotyrosine-binding domain (PTB)"/>
    <property type="match status" value="1"/>
</dbReference>
<dbReference type="InterPro" id="IPR001849">
    <property type="entry name" value="PH_domain"/>
</dbReference>
<evidence type="ECO:0000256" key="2">
    <source>
        <dbReference type="ARBA" id="ARBA00022833"/>
    </source>
</evidence>
<accession>A0AAV2YG44</accession>
<evidence type="ECO:0000259" key="4">
    <source>
        <dbReference type="PROSITE" id="PS50003"/>
    </source>
</evidence>
<proteinExistence type="predicted"/>
<dbReference type="GO" id="GO:0007165">
    <property type="term" value="P:signal transduction"/>
    <property type="evidence" value="ECO:0007669"/>
    <property type="project" value="InterPro"/>
</dbReference>
<comment type="caution">
    <text evidence="7">The sequence shown here is derived from an EMBL/GenBank/DDBJ whole genome shotgun (WGS) entry which is preliminary data.</text>
</comment>
<dbReference type="InterPro" id="IPR045258">
    <property type="entry name" value="ACAP1/2/3-like"/>
</dbReference>
<dbReference type="InterPro" id="IPR036305">
    <property type="entry name" value="RGS_sf"/>
</dbReference>
<evidence type="ECO:0000313" key="8">
    <source>
        <dbReference type="EMBL" id="DAZ93488.1"/>
    </source>
</evidence>
<feature type="region of interest" description="Disordered" evidence="3">
    <location>
        <begin position="1"/>
        <end position="34"/>
    </location>
</feature>
<dbReference type="Pfam" id="PF00169">
    <property type="entry name" value="PH"/>
    <property type="match status" value="1"/>
</dbReference>
<dbReference type="PANTHER" id="PTHR23180">
    <property type="entry name" value="CENTAURIN/ARF"/>
    <property type="match status" value="1"/>
</dbReference>
<dbReference type="PROSITE" id="PS50132">
    <property type="entry name" value="RGS"/>
    <property type="match status" value="1"/>
</dbReference>
<evidence type="ECO:0000259" key="6">
    <source>
        <dbReference type="PROSITE" id="PS50200"/>
    </source>
</evidence>
<feature type="domain" description="PH" evidence="4">
    <location>
        <begin position="186"/>
        <end position="282"/>
    </location>
</feature>
<dbReference type="EMBL" id="DAKRPA010000312">
    <property type="protein sequence ID" value="DAZ93488.1"/>
    <property type="molecule type" value="Genomic_DNA"/>
</dbReference>
<dbReference type="Pfam" id="PF00615">
    <property type="entry name" value="RGS"/>
    <property type="match status" value="1"/>
</dbReference>
<dbReference type="Proteomes" id="UP001146120">
    <property type="component" value="Unassembled WGS sequence"/>
</dbReference>
<dbReference type="PROSITE" id="PS50200">
    <property type="entry name" value="RA"/>
    <property type="match status" value="1"/>
</dbReference>
<dbReference type="InterPro" id="IPR044926">
    <property type="entry name" value="RGS_subdomain_2"/>
</dbReference>
<keyword evidence="9" id="KW-1185">Reference proteome</keyword>
<dbReference type="Gene3D" id="1.10.167.10">
    <property type="entry name" value="Regulator of G-protein Signalling 4, domain 2"/>
    <property type="match status" value="1"/>
</dbReference>
<dbReference type="CDD" id="cd00821">
    <property type="entry name" value="PH"/>
    <property type="match status" value="1"/>
</dbReference>
<sequence length="467" mass="53740">MTTSSSSATSSVGSRPRGESTGSRRRARKVKLSTSEERTGFARIYFKNQTFTSSTVFKLTSTTTVREVRKSMANKIKIPDPDLDNYVIVMVFPSNDSVAQSLSARTLRDEEIMLPLVERVNRARASTADTEDMFSGGRPKPKHRARPPLKFILKPTLPFPAYLGRVCVSRSRYQRGNYSSVRSFLQGIHSGYLQKASVKDPNVWRKRWFVVKDDQLIYCKSSSNQRDVTSISLLNAYLAKARPEVRVPFSFELRTPRRIYQLCANSKEDMVGWIQALHVQIGISTENHRLYEAEIIITEDAVSRNEEQVYVSALTEPSLLQTVLSREDTLKMFRDFVYQHKSHRLLETWVECELFRRNCIAREPSRPKRSAKDEWDHLKSIVKAVHQLPMITPDEIALLRQSFQSEQINRRLSIALHSETAMEYPRVEVIASIHQRIFQALEEGPFTDFLASHGYRMLLERFAGRII</sequence>
<dbReference type="InterPro" id="IPR011993">
    <property type="entry name" value="PH-like_dom_sf"/>
</dbReference>
<dbReference type="PROSITE" id="PS50003">
    <property type="entry name" value="PH_DOMAIN"/>
    <property type="match status" value="1"/>
</dbReference>
<evidence type="ECO:0000313" key="9">
    <source>
        <dbReference type="Proteomes" id="UP001146120"/>
    </source>
</evidence>
<feature type="region of interest" description="Disordered" evidence="3">
    <location>
        <begin position="127"/>
        <end position="146"/>
    </location>
</feature>
<keyword evidence="1" id="KW-0479">Metal-binding</keyword>
<reference evidence="7" key="1">
    <citation type="submission" date="2022-11" db="EMBL/GenBank/DDBJ databases">
        <authorList>
            <person name="Morgan W.R."/>
            <person name="Tartar A."/>
        </authorList>
    </citation>
    <scope>NUCLEOTIDE SEQUENCE</scope>
    <source>
        <strain evidence="7">ARSEF 373</strain>
    </source>
</reference>
<organism evidence="7 9">
    <name type="scientific">Lagenidium giganteum</name>
    <dbReference type="NCBI Taxonomy" id="4803"/>
    <lineage>
        <taxon>Eukaryota</taxon>
        <taxon>Sar</taxon>
        <taxon>Stramenopiles</taxon>
        <taxon>Oomycota</taxon>
        <taxon>Peronosporomycetes</taxon>
        <taxon>Pythiales</taxon>
        <taxon>Pythiaceae</taxon>
    </lineage>
</organism>
<dbReference type="SMART" id="SM00233">
    <property type="entry name" value="PH"/>
    <property type="match status" value="1"/>
</dbReference>
<evidence type="ECO:0000259" key="5">
    <source>
        <dbReference type="PROSITE" id="PS50132"/>
    </source>
</evidence>
<name>A0AAV2YG44_9STRA</name>
<dbReference type="GO" id="GO:0005096">
    <property type="term" value="F:GTPase activator activity"/>
    <property type="evidence" value="ECO:0007669"/>
    <property type="project" value="InterPro"/>
</dbReference>
<dbReference type="SUPFAM" id="SSF50729">
    <property type="entry name" value="PH domain-like"/>
    <property type="match status" value="1"/>
</dbReference>
<dbReference type="EMBL" id="DAKRPA010000352">
    <property type="protein sequence ID" value="DAZ93025.1"/>
    <property type="molecule type" value="Genomic_DNA"/>
</dbReference>
<feature type="compositionally biased region" description="Low complexity" evidence="3">
    <location>
        <begin position="1"/>
        <end position="11"/>
    </location>
</feature>